<accession>A0AAU8CPZ2</accession>
<proteinExistence type="predicted"/>
<evidence type="ECO:0000259" key="1">
    <source>
        <dbReference type="PROSITE" id="PS50125"/>
    </source>
</evidence>
<protein>
    <submittedName>
        <fullName evidence="2">Adenylate/guanylate cyclase domain-containing protein</fullName>
        <ecNumber evidence="2">4.6.1.-</ecNumber>
    </submittedName>
</protein>
<dbReference type="InterPro" id="IPR050697">
    <property type="entry name" value="Adenylyl/Guanylyl_Cyclase_3/4"/>
</dbReference>
<name>A0AAU8CPZ2_9HYPH</name>
<keyword evidence="2" id="KW-0456">Lyase</keyword>
<dbReference type="EMBL" id="CP159253">
    <property type="protein sequence ID" value="XCG48834.1"/>
    <property type="molecule type" value="Genomic_DNA"/>
</dbReference>
<dbReference type="GO" id="GO:0004016">
    <property type="term" value="F:adenylate cyclase activity"/>
    <property type="evidence" value="ECO:0007669"/>
    <property type="project" value="UniProtKB-ARBA"/>
</dbReference>
<dbReference type="Pfam" id="PF00211">
    <property type="entry name" value="Guanylate_cyc"/>
    <property type="match status" value="1"/>
</dbReference>
<dbReference type="PROSITE" id="PS50125">
    <property type="entry name" value="GUANYLATE_CYCLASE_2"/>
    <property type="match status" value="1"/>
</dbReference>
<dbReference type="InterPro" id="IPR029787">
    <property type="entry name" value="Nucleotide_cyclase"/>
</dbReference>
<reference evidence="2" key="1">
    <citation type="submission" date="2024-06" db="EMBL/GenBank/DDBJ databases">
        <title>Mesorhizobium karijinii sp. nov., a symbiont of the iconic Swainsona formosa from arid Australia.</title>
        <authorList>
            <person name="Hill Y.J."/>
            <person name="Watkin E.L.J."/>
            <person name="O'Hara G.W."/>
            <person name="Terpolilli J."/>
            <person name="Tye M.L."/>
            <person name="Kohlmeier M.G."/>
        </authorList>
    </citation>
    <scope>NUCLEOTIDE SEQUENCE</scope>
    <source>
        <strain evidence="2">WSM2240</strain>
    </source>
</reference>
<sequence>MDHAKIAGIADWIVRRGLAGDDETSLLQGFCTRCVDAGLGISDGTAIIDTLHPVYEGRVFFWSGDNPLDARVTEYEPTAASGNEESWRRSPFYHLLQSGDDELRCRIELGETGGFPILEELTQKGQTDYFAMIQRFNREAAIGEMDCFMSRWSTSRAGGFSNADLDALRRLAPALGLAIKSTSLARVAESLVEAYLGRDAGRRVLQGRMSRGVVEKINAVLWFSDMQGYTALSESIASDQLIPLLDDYAEAVISAVHGAGGDVLKLIGDGTLAIFTADDPEEACRSALRAEADLRLRLVDLNRRREAEGTPTTSIYLGLHIGDVFYGNIGSKDRLDFTVVGQAVNEVSRIASMCSSADRYVLFSAAFRESLPEAEGAKLVSVGRYALRGVGRAQELFTLDPELAIFPLP</sequence>
<organism evidence="2">
    <name type="scientific">Mesorhizobium sp. WSM2240</name>
    <dbReference type="NCBI Taxonomy" id="3228851"/>
    <lineage>
        <taxon>Bacteria</taxon>
        <taxon>Pseudomonadati</taxon>
        <taxon>Pseudomonadota</taxon>
        <taxon>Alphaproteobacteria</taxon>
        <taxon>Hyphomicrobiales</taxon>
        <taxon>Phyllobacteriaceae</taxon>
        <taxon>Mesorhizobium</taxon>
    </lineage>
</organism>
<dbReference type="RefSeq" id="WP_353643637.1">
    <property type="nucleotide sequence ID" value="NZ_CP159253.1"/>
</dbReference>
<dbReference type="SUPFAM" id="SSF55073">
    <property type="entry name" value="Nucleotide cyclase"/>
    <property type="match status" value="1"/>
</dbReference>
<gene>
    <name evidence="2" type="ORF">ABVK50_27120</name>
</gene>
<dbReference type="PANTHER" id="PTHR43081:SF11">
    <property type="entry name" value="BLR2264 PROTEIN"/>
    <property type="match status" value="1"/>
</dbReference>
<feature type="domain" description="Guanylate cyclase" evidence="1">
    <location>
        <begin position="220"/>
        <end position="351"/>
    </location>
</feature>
<dbReference type="AlphaFoldDB" id="A0AAU8CPZ2"/>
<dbReference type="EC" id="4.6.1.-" evidence="2"/>
<dbReference type="GO" id="GO:0035556">
    <property type="term" value="P:intracellular signal transduction"/>
    <property type="evidence" value="ECO:0007669"/>
    <property type="project" value="InterPro"/>
</dbReference>
<dbReference type="Gene3D" id="3.30.70.1230">
    <property type="entry name" value="Nucleotide cyclase"/>
    <property type="match status" value="1"/>
</dbReference>
<evidence type="ECO:0000313" key="2">
    <source>
        <dbReference type="EMBL" id="XCG48834.1"/>
    </source>
</evidence>
<dbReference type="GO" id="GO:0006171">
    <property type="term" value="P:cAMP biosynthetic process"/>
    <property type="evidence" value="ECO:0007669"/>
    <property type="project" value="TreeGrafter"/>
</dbReference>
<dbReference type="PANTHER" id="PTHR43081">
    <property type="entry name" value="ADENYLATE CYCLASE, TERMINAL-DIFFERENTIATION SPECIFIC-RELATED"/>
    <property type="match status" value="1"/>
</dbReference>
<dbReference type="CDD" id="cd07302">
    <property type="entry name" value="CHD"/>
    <property type="match status" value="1"/>
</dbReference>
<dbReference type="InterPro" id="IPR001054">
    <property type="entry name" value="A/G_cyclase"/>
</dbReference>